<keyword evidence="2" id="KW-1185">Reference proteome</keyword>
<reference evidence="1" key="1">
    <citation type="journal article" date="2023" name="G3 (Bethesda)">
        <title>A reference genome for the long-term kleptoplast-retaining sea slug Elysia crispata morphotype clarki.</title>
        <authorList>
            <person name="Eastman K.E."/>
            <person name="Pendleton A.L."/>
            <person name="Shaikh M.A."/>
            <person name="Suttiyut T."/>
            <person name="Ogas R."/>
            <person name="Tomko P."/>
            <person name="Gavelis G."/>
            <person name="Widhalm J.R."/>
            <person name="Wisecaver J.H."/>
        </authorList>
    </citation>
    <scope>NUCLEOTIDE SEQUENCE</scope>
    <source>
        <strain evidence="1">ECLA1</strain>
    </source>
</reference>
<dbReference type="Proteomes" id="UP001283361">
    <property type="component" value="Unassembled WGS sequence"/>
</dbReference>
<proteinExistence type="predicted"/>
<sequence>MRQCTLFSLLDASADTMSVHRYNNIQPGGCWEQHDAPVYTVFIARYVYRVTQLSVHRYNNIQPGGCWEQHDAPVYTVFIARYVYRVTQFLGFGVARPDVNQYFVLMGLQWVPTTSEGCYNKNNFQFLPATFRARRFKTHPPAEEMLTATVSYLTYFTLSSVWLESILSTCERGLLEGMSHAADTLQTLSCDLSRRGLFTCPLLPPILNHPLTQVTLVYTRPSGYLFSEMTSSIAWLGAHSGYYVISSGTGPGLEQSSSTPNYVTACVHREAGLKLSTPQRFCGGMRL</sequence>
<gene>
    <name evidence="1" type="ORF">RRG08_026040</name>
</gene>
<evidence type="ECO:0000313" key="1">
    <source>
        <dbReference type="EMBL" id="KAK3759656.1"/>
    </source>
</evidence>
<dbReference type="EMBL" id="JAWDGP010005093">
    <property type="protein sequence ID" value="KAK3759656.1"/>
    <property type="molecule type" value="Genomic_DNA"/>
</dbReference>
<comment type="caution">
    <text evidence="1">The sequence shown here is derived from an EMBL/GenBank/DDBJ whole genome shotgun (WGS) entry which is preliminary data.</text>
</comment>
<accession>A0AAE0Z032</accession>
<protein>
    <submittedName>
        <fullName evidence="1">Uncharacterized protein</fullName>
    </submittedName>
</protein>
<organism evidence="1 2">
    <name type="scientific">Elysia crispata</name>
    <name type="common">lettuce slug</name>
    <dbReference type="NCBI Taxonomy" id="231223"/>
    <lineage>
        <taxon>Eukaryota</taxon>
        <taxon>Metazoa</taxon>
        <taxon>Spiralia</taxon>
        <taxon>Lophotrochozoa</taxon>
        <taxon>Mollusca</taxon>
        <taxon>Gastropoda</taxon>
        <taxon>Heterobranchia</taxon>
        <taxon>Euthyneura</taxon>
        <taxon>Panpulmonata</taxon>
        <taxon>Sacoglossa</taxon>
        <taxon>Placobranchoidea</taxon>
        <taxon>Plakobranchidae</taxon>
        <taxon>Elysia</taxon>
    </lineage>
</organism>
<name>A0AAE0Z032_9GAST</name>
<evidence type="ECO:0000313" key="2">
    <source>
        <dbReference type="Proteomes" id="UP001283361"/>
    </source>
</evidence>
<dbReference type="AlphaFoldDB" id="A0AAE0Z032"/>